<feature type="modified residue" description="4-aspartylphosphate" evidence="3">
    <location>
        <position position="54"/>
    </location>
</feature>
<dbReference type="SUPFAM" id="SSF52172">
    <property type="entry name" value="CheY-like"/>
    <property type="match status" value="1"/>
</dbReference>
<evidence type="ECO:0000313" key="7">
    <source>
        <dbReference type="Proteomes" id="UP000182584"/>
    </source>
</evidence>
<evidence type="ECO:0000259" key="4">
    <source>
        <dbReference type="PROSITE" id="PS50110"/>
    </source>
</evidence>
<dbReference type="SMART" id="SM00448">
    <property type="entry name" value="REC"/>
    <property type="match status" value="1"/>
</dbReference>
<comment type="function">
    <text evidence="2">May play the central regulatory role in sporulation. It may be an element of the effector pathway responsible for the activation of sporulation genes in response to nutritional stress. Spo0A may act in concert with spo0H (a sigma factor) to control the expression of some genes that are critical to the sporulation process.</text>
</comment>
<evidence type="ECO:0000313" key="6">
    <source>
        <dbReference type="EMBL" id="SER71149.1"/>
    </source>
</evidence>
<keyword evidence="3" id="KW-0597">Phosphoprotein</keyword>
<reference evidence="6 7" key="1">
    <citation type="submission" date="2016-10" db="EMBL/GenBank/DDBJ databases">
        <authorList>
            <person name="de Groot N.N."/>
        </authorList>
    </citation>
    <scope>NUCLEOTIDE SEQUENCE [LARGE SCALE GENOMIC DNA]</scope>
    <source>
        <strain evidence="6 7">AR40</strain>
    </source>
</reference>
<gene>
    <name evidence="6" type="ORF">SAMN04487884_109135</name>
</gene>
<proteinExistence type="predicted"/>
<dbReference type="PROSITE" id="PS50930">
    <property type="entry name" value="HTH_LYTTR"/>
    <property type="match status" value="1"/>
</dbReference>
<dbReference type="EMBL" id="FOGJ01000009">
    <property type="protein sequence ID" value="SER71149.1"/>
    <property type="molecule type" value="Genomic_DNA"/>
</dbReference>
<dbReference type="InterPro" id="IPR007492">
    <property type="entry name" value="LytTR_DNA-bd_dom"/>
</dbReference>
<accession>A0A1H9RGQ6</accession>
<dbReference type="Proteomes" id="UP000182584">
    <property type="component" value="Unassembled WGS sequence"/>
</dbReference>
<dbReference type="PANTHER" id="PTHR37299:SF1">
    <property type="entry name" value="STAGE 0 SPORULATION PROTEIN A HOMOLOG"/>
    <property type="match status" value="1"/>
</dbReference>
<name>A0A1H9RGQ6_BUTFI</name>
<evidence type="ECO:0000259" key="5">
    <source>
        <dbReference type="PROSITE" id="PS50930"/>
    </source>
</evidence>
<dbReference type="Gene3D" id="3.40.50.2300">
    <property type="match status" value="1"/>
</dbReference>
<dbReference type="PANTHER" id="PTHR37299">
    <property type="entry name" value="TRANSCRIPTIONAL REGULATOR-RELATED"/>
    <property type="match status" value="1"/>
</dbReference>
<organism evidence="6 7">
    <name type="scientific">Butyrivibrio fibrisolvens</name>
    <dbReference type="NCBI Taxonomy" id="831"/>
    <lineage>
        <taxon>Bacteria</taxon>
        <taxon>Bacillati</taxon>
        <taxon>Bacillota</taxon>
        <taxon>Clostridia</taxon>
        <taxon>Lachnospirales</taxon>
        <taxon>Lachnospiraceae</taxon>
        <taxon>Butyrivibrio</taxon>
    </lineage>
</organism>
<feature type="domain" description="HTH LytTR-type" evidence="5">
    <location>
        <begin position="154"/>
        <end position="239"/>
    </location>
</feature>
<dbReference type="InterPro" id="IPR046947">
    <property type="entry name" value="LytR-like"/>
</dbReference>
<dbReference type="SMART" id="SM00850">
    <property type="entry name" value="LytTR"/>
    <property type="match status" value="1"/>
</dbReference>
<evidence type="ECO:0000256" key="1">
    <source>
        <dbReference type="ARBA" id="ARBA00018672"/>
    </source>
</evidence>
<dbReference type="PROSITE" id="PS50110">
    <property type="entry name" value="RESPONSE_REGULATORY"/>
    <property type="match status" value="1"/>
</dbReference>
<dbReference type="Pfam" id="PF00072">
    <property type="entry name" value="Response_reg"/>
    <property type="match status" value="1"/>
</dbReference>
<evidence type="ECO:0000256" key="2">
    <source>
        <dbReference type="ARBA" id="ARBA00024867"/>
    </source>
</evidence>
<dbReference type="AlphaFoldDB" id="A0A1H9RGQ6"/>
<dbReference type="GO" id="GO:0003677">
    <property type="term" value="F:DNA binding"/>
    <property type="evidence" value="ECO:0007669"/>
    <property type="project" value="InterPro"/>
</dbReference>
<dbReference type="Pfam" id="PF04397">
    <property type="entry name" value="LytTR"/>
    <property type="match status" value="1"/>
</dbReference>
<dbReference type="Gene3D" id="2.40.50.1020">
    <property type="entry name" value="LytTr DNA-binding domain"/>
    <property type="match status" value="1"/>
</dbReference>
<dbReference type="InterPro" id="IPR001789">
    <property type="entry name" value="Sig_transdc_resp-reg_receiver"/>
</dbReference>
<feature type="domain" description="Response regulatory" evidence="4">
    <location>
        <begin position="2"/>
        <end position="126"/>
    </location>
</feature>
<protein>
    <recommendedName>
        <fullName evidence="1">Stage 0 sporulation protein A homolog</fullName>
    </recommendedName>
</protein>
<dbReference type="RefSeq" id="WP_074755734.1">
    <property type="nucleotide sequence ID" value="NZ_FOGJ01000009.1"/>
</dbReference>
<sequence length="246" mass="27918">MIVGICDDEKNVRELIATYIRRVDDTPEILFFNDGTEVLQFVSQGKRIDILYLDIDLKEMPDGMEVAIKLKEKQIKVGNAASALPLIIFITGLPERMPEAFGVRAFQFLVKPIDAKQFGLVFEQAKKAVFCITKGSKAKSISVSFGGIKRTLLIQDIRFIESNGRKLIIHMKDEVVETYGTTADIMKELDKSFYQVHRSFIVNMNHISDYTRSGIQTTDGESVPMSKYKYKDFVSEYAAFLESELC</sequence>
<dbReference type="InterPro" id="IPR011006">
    <property type="entry name" value="CheY-like_superfamily"/>
</dbReference>
<dbReference type="GO" id="GO:0000156">
    <property type="term" value="F:phosphorelay response regulator activity"/>
    <property type="evidence" value="ECO:0007669"/>
    <property type="project" value="InterPro"/>
</dbReference>
<evidence type="ECO:0000256" key="3">
    <source>
        <dbReference type="PROSITE-ProRule" id="PRU00169"/>
    </source>
</evidence>